<reference evidence="1" key="1">
    <citation type="submission" date="2023-08" db="EMBL/GenBank/DDBJ databases">
        <authorList>
            <person name="Chen Y."/>
            <person name="Shah S."/>
            <person name="Dougan E. K."/>
            <person name="Thang M."/>
            <person name="Chan C."/>
        </authorList>
    </citation>
    <scope>NUCLEOTIDE SEQUENCE</scope>
</reference>
<sequence>MGCTGGNLYAGVLDIHGKPNGKGILYYLDSGECDVGTFTPEMKQTGPGIRFNRERDKAYALEAGDLKERIHVLSTALERAGLEQPPAQRHKELIPSAYGYNQTRTEQVKAWYKYRSLANLSVTESCYGVNEYLPTSIRMAK</sequence>
<dbReference type="Proteomes" id="UP001178507">
    <property type="component" value="Unassembled WGS sequence"/>
</dbReference>
<accession>A0AA36MSB9</accession>
<proteinExistence type="predicted"/>
<comment type="caution">
    <text evidence="1">The sequence shown here is derived from an EMBL/GenBank/DDBJ whole genome shotgun (WGS) entry which is preliminary data.</text>
</comment>
<name>A0AA36MSB9_9DINO</name>
<protein>
    <submittedName>
        <fullName evidence="1">Uncharacterized protein</fullName>
    </submittedName>
</protein>
<evidence type="ECO:0000313" key="2">
    <source>
        <dbReference type="Proteomes" id="UP001178507"/>
    </source>
</evidence>
<keyword evidence="2" id="KW-1185">Reference proteome</keyword>
<organism evidence="1 2">
    <name type="scientific">Effrenium voratum</name>
    <dbReference type="NCBI Taxonomy" id="2562239"/>
    <lineage>
        <taxon>Eukaryota</taxon>
        <taxon>Sar</taxon>
        <taxon>Alveolata</taxon>
        <taxon>Dinophyceae</taxon>
        <taxon>Suessiales</taxon>
        <taxon>Symbiodiniaceae</taxon>
        <taxon>Effrenium</taxon>
    </lineage>
</organism>
<dbReference type="AlphaFoldDB" id="A0AA36MSB9"/>
<dbReference type="EMBL" id="CAUJNA010001057">
    <property type="protein sequence ID" value="CAJ1383880.1"/>
    <property type="molecule type" value="Genomic_DNA"/>
</dbReference>
<gene>
    <name evidence="1" type="ORF">EVOR1521_LOCUS10866</name>
</gene>
<evidence type="ECO:0000313" key="1">
    <source>
        <dbReference type="EMBL" id="CAJ1383880.1"/>
    </source>
</evidence>